<dbReference type="GO" id="GO:0008270">
    <property type="term" value="F:zinc ion binding"/>
    <property type="evidence" value="ECO:0007669"/>
    <property type="project" value="UniProtKB-KW"/>
</dbReference>
<dbReference type="GeneID" id="17045318"/>
<sequence>MNAVRQNSQDCSAPGDNSPLPAVDLVRMQSATMSACSSESRSTDTGSPGNKVCVTCGTRKTPMWRTNTDGQKTLCNACGVRLHREQKKAKIARSGTDGTKAKSEPGVQLLPRSRSKSQNLIPEAKVAVSGESHTKLQRKRSWQESLEPRAVDFSGVREQQSLYQMHSSSVQQRQQQQQQQERARPVPWRSMSALSEQPGAQELCRLPQSLPMHYQSQMAMPSDADLDPLDPAFLASINDPHSSRKDLFSYDLNATGSCLTEDRSEQTLLFNHPRYHQQRPAQPMKVQHYSSPTGDFRPGASYSMSPTGRSHIPLPLDMSTPDSHSQMWMAQEGYFL</sequence>
<evidence type="ECO:0000256" key="8">
    <source>
        <dbReference type="PROSITE-ProRule" id="PRU00094"/>
    </source>
</evidence>
<evidence type="ECO:0000313" key="12">
    <source>
        <dbReference type="Proteomes" id="UP000007264"/>
    </source>
</evidence>
<reference evidence="11 12" key="1">
    <citation type="journal article" date="2012" name="Genome Biol.">
        <title>The genome of the polar eukaryotic microalga coccomyxa subellipsoidea reveals traits of cold adaptation.</title>
        <authorList>
            <person name="Blanc G."/>
            <person name="Agarkova I."/>
            <person name="Grimwood J."/>
            <person name="Kuo A."/>
            <person name="Brueggeman A."/>
            <person name="Dunigan D."/>
            <person name="Gurnon J."/>
            <person name="Ladunga I."/>
            <person name="Lindquist E."/>
            <person name="Lucas S."/>
            <person name="Pangilinan J."/>
            <person name="Proschold T."/>
            <person name="Salamov A."/>
            <person name="Schmutz J."/>
            <person name="Weeks D."/>
            <person name="Yamada T."/>
            <person name="Claverie J.M."/>
            <person name="Grigoriev I."/>
            <person name="Van Etten J."/>
            <person name="Lomsadze A."/>
            <person name="Borodovsky M."/>
        </authorList>
    </citation>
    <scope>NUCLEOTIDE SEQUENCE [LARGE SCALE GENOMIC DNA]</scope>
    <source>
        <strain evidence="11 12">C-169</strain>
    </source>
</reference>
<evidence type="ECO:0000256" key="7">
    <source>
        <dbReference type="ARBA" id="ARBA00037539"/>
    </source>
</evidence>
<keyword evidence="2 8" id="KW-0863">Zinc-finger</keyword>
<dbReference type="AlphaFoldDB" id="I0Z9I4"/>
<dbReference type="GO" id="GO:0006355">
    <property type="term" value="P:regulation of DNA-templated transcription"/>
    <property type="evidence" value="ECO:0007669"/>
    <property type="project" value="InterPro"/>
</dbReference>
<dbReference type="Gene3D" id="3.30.50.10">
    <property type="entry name" value="Erythroid Transcription Factor GATA-1, subunit A"/>
    <property type="match status" value="1"/>
</dbReference>
<accession>I0Z9I4</accession>
<name>I0Z9I4_COCSC</name>
<proteinExistence type="inferred from homology"/>
<dbReference type="SUPFAM" id="SSF57716">
    <property type="entry name" value="Glucocorticoid receptor-like (DNA-binding domain)"/>
    <property type="match status" value="1"/>
</dbReference>
<dbReference type="KEGG" id="csl:COCSUDRAFT_64167"/>
<dbReference type="OrthoDB" id="568328at2759"/>
<feature type="region of interest" description="Disordered" evidence="9">
    <location>
        <begin position="89"/>
        <end position="120"/>
    </location>
</feature>
<keyword evidence="12" id="KW-1185">Reference proteome</keyword>
<dbReference type="CDD" id="cd00202">
    <property type="entry name" value="ZnF_GATA"/>
    <property type="match status" value="1"/>
</dbReference>
<comment type="similarity">
    <text evidence="6">Belongs to the type IV zinc-finger family. Class B subfamily.</text>
</comment>
<protein>
    <recommendedName>
        <fullName evidence="10">GATA-type domain-containing protein</fullName>
    </recommendedName>
</protein>
<dbReference type="PANTHER" id="PTHR47172:SF24">
    <property type="entry name" value="GATA ZINC FINGER DOMAIN-CONTAINING PROTEIN 14-RELATED"/>
    <property type="match status" value="1"/>
</dbReference>
<feature type="region of interest" description="Disordered" evidence="9">
    <location>
        <begin position="163"/>
        <end position="186"/>
    </location>
</feature>
<dbReference type="InterPro" id="IPR000679">
    <property type="entry name" value="Znf_GATA"/>
</dbReference>
<keyword evidence="4" id="KW-0805">Transcription regulation</keyword>
<evidence type="ECO:0000256" key="3">
    <source>
        <dbReference type="ARBA" id="ARBA00022833"/>
    </source>
</evidence>
<dbReference type="RefSeq" id="XP_005651847.1">
    <property type="nucleotide sequence ID" value="XM_005651790.1"/>
</dbReference>
<evidence type="ECO:0000256" key="1">
    <source>
        <dbReference type="ARBA" id="ARBA00022723"/>
    </source>
</evidence>
<dbReference type="eggNOG" id="ENOG502SDS6">
    <property type="taxonomic scope" value="Eukaryota"/>
</dbReference>
<evidence type="ECO:0000256" key="4">
    <source>
        <dbReference type="ARBA" id="ARBA00023015"/>
    </source>
</evidence>
<feature type="compositionally biased region" description="Low complexity" evidence="9">
    <location>
        <begin position="171"/>
        <end position="180"/>
    </location>
</feature>
<dbReference type="Pfam" id="PF00320">
    <property type="entry name" value="GATA"/>
    <property type="match status" value="1"/>
</dbReference>
<evidence type="ECO:0000259" key="10">
    <source>
        <dbReference type="PROSITE" id="PS50114"/>
    </source>
</evidence>
<keyword evidence="3" id="KW-0862">Zinc</keyword>
<evidence type="ECO:0000256" key="9">
    <source>
        <dbReference type="SAM" id="MobiDB-lite"/>
    </source>
</evidence>
<dbReference type="SMART" id="SM00401">
    <property type="entry name" value="ZnF_GATA"/>
    <property type="match status" value="1"/>
</dbReference>
<dbReference type="PROSITE" id="PS50114">
    <property type="entry name" value="GATA_ZN_FINGER_2"/>
    <property type="match status" value="1"/>
</dbReference>
<dbReference type="InterPro" id="IPR013088">
    <property type="entry name" value="Znf_NHR/GATA"/>
</dbReference>
<keyword evidence="1" id="KW-0479">Metal-binding</keyword>
<evidence type="ECO:0000256" key="2">
    <source>
        <dbReference type="ARBA" id="ARBA00022771"/>
    </source>
</evidence>
<feature type="domain" description="GATA-type" evidence="10">
    <location>
        <begin position="47"/>
        <end position="80"/>
    </location>
</feature>
<dbReference type="GO" id="GO:0043565">
    <property type="term" value="F:sequence-specific DNA binding"/>
    <property type="evidence" value="ECO:0007669"/>
    <property type="project" value="InterPro"/>
</dbReference>
<evidence type="ECO:0000256" key="5">
    <source>
        <dbReference type="ARBA" id="ARBA00023163"/>
    </source>
</evidence>
<dbReference type="PROSITE" id="PS00344">
    <property type="entry name" value="GATA_ZN_FINGER_1"/>
    <property type="match status" value="1"/>
</dbReference>
<evidence type="ECO:0000313" key="11">
    <source>
        <dbReference type="EMBL" id="EIE27303.1"/>
    </source>
</evidence>
<feature type="compositionally biased region" description="Polar residues" evidence="9">
    <location>
        <begin position="1"/>
        <end position="11"/>
    </location>
</feature>
<gene>
    <name evidence="11" type="ORF">COCSUDRAFT_64167</name>
</gene>
<organism evidence="11 12">
    <name type="scientific">Coccomyxa subellipsoidea (strain C-169)</name>
    <name type="common">Green microalga</name>
    <dbReference type="NCBI Taxonomy" id="574566"/>
    <lineage>
        <taxon>Eukaryota</taxon>
        <taxon>Viridiplantae</taxon>
        <taxon>Chlorophyta</taxon>
        <taxon>core chlorophytes</taxon>
        <taxon>Trebouxiophyceae</taxon>
        <taxon>Trebouxiophyceae incertae sedis</taxon>
        <taxon>Coccomyxaceae</taxon>
        <taxon>Coccomyxa</taxon>
        <taxon>Coccomyxa subellipsoidea</taxon>
    </lineage>
</organism>
<dbReference type="PANTHER" id="PTHR47172">
    <property type="entry name" value="OS01G0976800 PROTEIN"/>
    <property type="match status" value="1"/>
</dbReference>
<keyword evidence="5" id="KW-0804">Transcription</keyword>
<dbReference type="EMBL" id="AGSI01000001">
    <property type="protein sequence ID" value="EIE27303.1"/>
    <property type="molecule type" value="Genomic_DNA"/>
</dbReference>
<comment type="function">
    <text evidence="7">Transcriptional regulator that specifically binds 5'-GATA-3' or 5'-GAT-3' motifs within gene promoters.</text>
</comment>
<comment type="caution">
    <text evidence="11">The sequence shown here is derived from an EMBL/GenBank/DDBJ whole genome shotgun (WGS) entry which is preliminary data.</text>
</comment>
<feature type="region of interest" description="Disordered" evidence="9">
    <location>
        <begin position="1"/>
        <end position="22"/>
    </location>
</feature>
<dbReference type="Proteomes" id="UP000007264">
    <property type="component" value="Unassembled WGS sequence"/>
</dbReference>
<evidence type="ECO:0000256" key="6">
    <source>
        <dbReference type="ARBA" id="ARBA00024019"/>
    </source>
</evidence>